<dbReference type="PATRIC" id="fig|889306.3.peg.2829"/>
<dbReference type="Proteomes" id="UP000031938">
    <property type="component" value="Unassembled WGS sequence"/>
</dbReference>
<proteinExistence type="predicted"/>
<dbReference type="NCBIfam" id="TIGR02832">
    <property type="entry name" value="spo_yunB"/>
    <property type="match status" value="1"/>
</dbReference>
<evidence type="ECO:0008006" key="3">
    <source>
        <dbReference type="Google" id="ProtNLM"/>
    </source>
</evidence>
<name>A0A0C2VLD1_9BACL</name>
<dbReference type="PIRSF" id="PIRSF021383">
    <property type="entry name" value="YunB"/>
    <property type="match status" value="1"/>
</dbReference>
<keyword evidence="2" id="KW-1185">Reference proteome</keyword>
<accession>A0A0C2VLD1</accession>
<evidence type="ECO:0000313" key="2">
    <source>
        <dbReference type="Proteomes" id="UP000031938"/>
    </source>
</evidence>
<sequence length="237" mass="26586">MFRYNGRPRKNRLFPSKSAFFLSFILFSISSVFSLWLVDNRIEPSIMSIAETKTREIAFQAINDAISEEMAEMMDIKKLIIIHETSEGVGYSFNPELYNKLDAEAGSRVQRFLDYRVHSEDDTLDESADNNGIIYYMPLGMTTGNTLLASLGPKIPVRFETVGNVATSVTTSVEESGINNSYLEIHLEVKVNLKVIIPSLSKDIVTNNSIKIGDLFLHGDVPEYYNGDGNNAVMIPR</sequence>
<dbReference type="Pfam" id="PF09560">
    <property type="entry name" value="Spore_YunB"/>
    <property type="match status" value="1"/>
</dbReference>
<reference evidence="1 2" key="1">
    <citation type="submission" date="2015-01" db="EMBL/GenBank/DDBJ databases">
        <title>Genome sequencing of Jeotgalibacillus soli.</title>
        <authorList>
            <person name="Goh K.M."/>
            <person name="Chan K.-G."/>
            <person name="Yaakop A.S."/>
            <person name="Ee R."/>
            <person name="Gan H.M."/>
            <person name="Chan C.S."/>
        </authorList>
    </citation>
    <scope>NUCLEOTIDE SEQUENCE [LARGE SCALE GENOMIC DNA]</scope>
    <source>
        <strain evidence="1 2">P9</strain>
    </source>
</reference>
<gene>
    <name evidence="1" type="ORF">KP78_28150</name>
</gene>
<dbReference type="RefSeq" id="WP_041089581.1">
    <property type="nucleotide sequence ID" value="NZ_JXRP01000018.1"/>
</dbReference>
<dbReference type="AlphaFoldDB" id="A0A0C2VLD1"/>
<dbReference type="STRING" id="889306.KP78_28150"/>
<evidence type="ECO:0000313" key="1">
    <source>
        <dbReference type="EMBL" id="KIL45271.1"/>
    </source>
</evidence>
<dbReference type="EMBL" id="JXRP01000018">
    <property type="protein sequence ID" value="KIL45271.1"/>
    <property type="molecule type" value="Genomic_DNA"/>
</dbReference>
<protein>
    <recommendedName>
        <fullName evidence="3">Sporulation protein YunB</fullName>
    </recommendedName>
</protein>
<dbReference type="InterPro" id="IPR014197">
    <property type="entry name" value="Sporulation_prot_YunB"/>
</dbReference>
<organism evidence="1 2">
    <name type="scientific">Jeotgalibacillus soli</name>
    <dbReference type="NCBI Taxonomy" id="889306"/>
    <lineage>
        <taxon>Bacteria</taxon>
        <taxon>Bacillati</taxon>
        <taxon>Bacillota</taxon>
        <taxon>Bacilli</taxon>
        <taxon>Bacillales</taxon>
        <taxon>Caryophanaceae</taxon>
        <taxon>Jeotgalibacillus</taxon>
    </lineage>
</organism>
<dbReference type="OrthoDB" id="1649278at2"/>
<comment type="caution">
    <text evidence="1">The sequence shown here is derived from an EMBL/GenBank/DDBJ whole genome shotgun (WGS) entry which is preliminary data.</text>
</comment>